<organism evidence="1 2">
    <name type="scientific">Thalassotalea eurytherma</name>
    <dbReference type="NCBI Taxonomy" id="1144278"/>
    <lineage>
        <taxon>Bacteria</taxon>
        <taxon>Pseudomonadati</taxon>
        <taxon>Pseudomonadota</taxon>
        <taxon>Gammaproteobacteria</taxon>
        <taxon>Alteromonadales</taxon>
        <taxon>Colwelliaceae</taxon>
        <taxon>Thalassotalea</taxon>
    </lineage>
</organism>
<evidence type="ECO:0000313" key="2">
    <source>
        <dbReference type="Proteomes" id="UP001157133"/>
    </source>
</evidence>
<protein>
    <submittedName>
        <fullName evidence="1">Uncharacterized protein</fullName>
    </submittedName>
</protein>
<keyword evidence="2" id="KW-1185">Reference proteome</keyword>
<gene>
    <name evidence="1" type="ORF">theurythT_17300</name>
</gene>
<dbReference type="Proteomes" id="UP001157133">
    <property type="component" value="Unassembled WGS sequence"/>
</dbReference>
<sequence length="29" mass="3441">MQLIELVTYTNFQNLPHSLNLYSLLFVND</sequence>
<dbReference type="EMBL" id="BSSU01000008">
    <property type="protein sequence ID" value="GLX82278.1"/>
    <property type="molecule type" value="Genomic_DNA"/>
</dbReference>
<name>A0ABQ6H249_9GAMM</name>
<evidence type="ECO:0000313" key="1">
    <source>
        <dbReference type="EMBL" id="GLX82278.1"/>
    </source>
</evidence>
<comment type="caution">
    <text evidence="1">The sequence shown here is derived from an EMBL/GenBank/DDBJ whole genome shotgun (WGS) entry which is preliminary data.</text>
</comment>
<accession>A0ABQ6H249</accession>
<proteinExistence type="predicted"/>
<reference evidence="1 2" key="1">
    <citation type="submission" date="2023-03" db="EMBL/GenBank/DDBJ databases">
        <title>Draft genome sequence of Thalassotalea eurytherma JCM 18482T.</title>
        <authorList>
            <person name="Sawabe T."/>
        </authorList>
    </citation>
    <scope>NUCLEOTIDE SEQUENCE [LARGE SCALE GENOMIC DNA]</scope>
    <source>
        <strain evidence="1 2">JCM 18482</strain>
    </source>
</reference>